<dbReference type="EMBL" id="KB008069">
    <property type="protein sequence ID" value="ELR14189.1"/>
    <property type="molecule type" value="Genomic_DNA"/>
</dbReference>
<evidence type="ECO:0000313" key="1">
    <source>
        <dbReference type="EMBL" id="ELR14189.1"/>
    </source>
</evidence>
<evidence type="ECO:0000313" key="2">
    <source>
        <dbReference type="Proteomes" id="UP000011083"/>
    </source>
</evidence>
<reference evidence="1 2" key="1">
    <citation type="journal article" date="2013" name="Genome Biol.">
        <title>Genome of Acanthamoeba castellanii highlights extensive lateral gene transfer and early evolution of tyrosine kinase signaling.</title>
        <authorList>
            <person name="Clarke M."/>
            <person name="Lohan A.J."/>
            <person name="Liu B."/>
            <person name="Lagkouvardos I."/>
            <person name="Roy S."/>
            <person name="Zafar N."/>
            <person name="Bertelli C."/>
            <person name="Schilde C."/>
            <person name="Kianianmomeni A."/>
            <person name="Burglin T.R."/>
            <person name="Frech C."/>
            <person name="Turcotte B."/>
            <person name="Kopec K.O."/>
            <person name="Synnott J.M."/>
            <person name="Choo C."/>
            <person name="Paponov I."/>
            <person name="Finkler A."/>
            <person name="Soon Heng Tan C."/>
            <person name="Hutchins A.P."/>
            <person name="Weinmeier T."/>
            <person name="Rattei T."/>
            <person name="Chu J.S."/>
            <person name="Gimenez G."/>
            <person name="Irimia M."/>
            <person name="Rigden D.J."/>
            <person name="Fitzpatrick D.A."/>
            <person name="Lorenzo-Morales J."/>
            <person name="Bateman A."/>
            <person name="Chiu C.H."/>
            <person name="Tang P."/>
            <person name="Hegemann P."/>
            <person name="Fromm H."/>
            <person name="Raoult D."/>
            <person name="Greub G."/>
            <person name="Miranda-Saavedra D."/>
            <person name="Chen N."/>
            <person name="Nash P."/>
            <person name="Ginger M.L."/>
            <person name="Horn M."/>
            <person name="Schaap P."/>
            <person name="Caler L."/>
            <person name="Loftus B."/>
        </authorList>
    </citation>
    <scope>NUCLEOTIDE SEQUENCE [LARGE SCALE GENOMIC DNA]</scope>
    <source>
        <strain evidence="1 2">Neff</strain>
    </source>
</reference>
<dbReference type="AlphaFoldDB" id="L8GMZ1"/>
<gene>
    <name evidence="1" type="ORF">ACA1_020640</name>
</gene>
<dbReference type="VEuPathDB" id="AmoebaDB:ACA1_020640"/>
<dbReference type="KEGG" id="acan:ACA1_020640"/>
<name>L8GMZ1_ACACF</name>
<accession>L8GMZ1</accession>
<protein>
    <submittedName>
        <fullName evidence="1">Uncharacterized protein</fullName>
    </submittedName>
</protein>
<organism evidence="1 2">
    <name type="scientific">Acanthamoeba castellanii (strain ATCC 30010 / Neff)</name>
    <dbReference type="NCBI Taxonomy" id="1257118"/>
    <lineage>
        <taxon>Eukaryota</taxon>
        <taxon>Amoebozoa</taxon>
        <taxon>Discosea</taxon>
        <taxon>Longamoebia</taxon>
        <taxon>Centramoebida</taxon>
        <taxon>Acanthamoebidae</taxon>
        <taxon>Acanthamoeba</taxon>
    </lineage>
</organism>
<dbReference type="GeneID" id="14914764"/>
<proteinExistence type="predicted"/>
<sequence>MEHATQNDGDIKVSATGAALVCDRYESCMMAALRAIAMDDATALDQILSTGMIDVNKPFFMPTIQRLADTRVYVSRAVPTYGEDRFSPPYRYTTLLEQTAAALALHSVNTLIAADAQPWPYPDTLLTAAIGSRPADIVRITFVPACWSEDNPGSEGELSAVIALILAYFPRSAYLPMTATNPLLALGTALDENSRMLNRRRRDVVERDIALGLRVARILLGAGYSPAEVAYYVAEGGTIRGVTIADAMDNPIRGGGTQQPALANLYAQWLAARTPKQRLDDDERVWAAADFAQHLKEVDRFFDQD</sequence>
<dbReference type="Proteomes" id="UP000011083">
    <property type="component" value="Unassembled WGS sequence"/>
</dbReference>
<dbReference type="RefSeq" id="XP_004336202.1">
    <property type="nucleotide sequence ID" value="XM_004336154.1"/>
</dbReference>
<keyword evidence="2" id="KW-1185">Reference proteome</keyword>